<proteinExistence type="predicted"/>
<dbReference type="AlphaFoldDB" id="A0A380TGX4"/>
<protein>
    <submittedName>
        <fullName evidence="1">Uncharacterized protein</fullName>
    </submittedName>
</protein>
<gene>
    <name evidence="1" type="ORF">DF3PB_4970003</name>
    <name evidence="2" type="ORF">DF3PB_730003</name>
</gene>
<evidence type="ECO:0000313" key="2">
    <source>
        <dbReference type="EMBL" id="SUS08538.1"/>
    </source>
</evidence>
<name>A0A380TGX4_9ZZZZ</name>
<dbReference type="EMBL" id="UIDG01000442">
    <property type="protein sequence ID" value="SUS07722.1"/>
    <property type="molecule type" value="Genomic_DNA"/>
</dbReference>
<dbReference type="EMBL" id="UIDG01000627">
    <property type="protein sequence ID" value="SUS08538.1"/>
    <property type="molecule type" value="Genomic_DNA"/>
</dbReference>
<accession>A0A380TGX4</accession>
<organism evidence="1">
    <name type="scientific">metagenome</name>
    <dbReference type="NCBI Taxonomy" id="256318"/>
    <lineage>
        <taxon>unclassified sequences</taxon>
        <taxon>metagenomes</taxon>
    </lineage>
</organism>
<reference evidence="1" key="1">
    <citation type="submission" date="2018-07" db="EMBL/GenBank/DDBJ databases">
        <authorList>
            <person name="Quirk P.G."/>
            <person name="Krulwich T.A."/>
        </authorList>
    </citation>
    <scope>NUCLEOTIDE SEQUENCE</scope>
</reference>
<sequence length="58" mass="6295">MAQNTNQPAPFDQSLPYTIHFLDGSTRLVTDGSDPEPIIFATASRYTLGPGQHVYVTG</sequence>
<evidence type="ECO:0000313" key="1">
    <source>
        <dbReference type="EMBL" id="SUS07722.1"/>
    </source>
</evidence>